<dbReference type="NCBIfam" id="TIGR00005">
    <property type="entry name" value="rluA_subfam"/>
    <property type="match status" value="1"/>
</dbReference>
<keyword evidence="7" id="KW-0808">Transferase</keyword>
<comment type="subcellular location">
    <subcellularLocation>
        <location evidence="7">Cytoplasm</location>
    </subcellularLocation>
</comment>
<keyword evidence="6" id="KW-0413">Isomerase</keyword>
<dbReference type="SUPFAM" id="SSF55120">
    <property type="entry name" value="Pseudouridine synthase"/>
    <property type="match status" value="1"/>
</dbReference>
<reference evidence="14" key="1">
    <citation type="submission" date="2016-02" db="EMBL/GenBank/DDBJ databases">
        <authorList>
            <person name="Holder M.E."/>
            <person name="Ajami N.J."/>
            <person name="Petrosino J.F."/>
        </authorList>
    </citation>
    <scope>NUCLEOTIDE SEQUENCE [LARGE SCALE GENOMIC DNA]</scope>
    <source>
        <strain evidence="14">CCUG 45958</strain>
    </source>
</reference>
<dbReference type="InterPro" id="IPR036986">
    <property type="entry name" value="S4_RNA-bd_sf"/>
</dbReference>
<evidence type="ECO:0000256" key="7">
    <source>
        <dbReference type="HAMAP-Rule" id="MF_00376"/>
    </source>
</evidence>
<dbReference type="Pfam" id="PF01121">
    <property type="entry name" value="CoaE"/>
    <property type="match status" value="1"/>
</dbReference>
<dbReference type="PROSITE" id="PS50889">
    <property type="entry name" value="S4"/>
    <property type="match status" value="1"/>
</dbReference>
<dbReference type="PROSITE" id="PS51219">
    <property type="entry name" value="DPCK"/>
    <property type="match status" value="1"/>
</dbReference>
<dbReference type="GO" id="GO:0003723">
    <property type="term" value="F:RNA binding"/>
    <property type="evidence" value="ECO:0007669"/>
    <property type="project" value="UniProtKB-KW"/>
</dbReference>
<evidence type="ECO:0000256" key="5">
    <source>
        <dbReference type="ARBA" id="ARBA00022993"/>
    </source>
</evidence>
<dbReference type="InterPro" id="IPR050188">
    <property type="entry name" value="RluA_PseudoU_synthase"/>
</dbReference>
<keyword evidence="7 13" id="KW-0418">Kinase</keyword>
<dbReference type="GO" id="GO:0140098">
    <property type="term" value="F:catalytic activity, acting on RNA"/>
    <property type="evidence" value="ECO:0007669"/>
    <property type="project" value="UniProtKB-ARBA"/>
</dbReference>
<dbReference type="AlphaFoldDB" id="A0A0X8JJ14"/>
<evidence type="ECO:0000256" key="10">
    <source>
        <dbReference type="PROSITE-ProRule" id="PRU00182"/>
    </source>
</evidence>
<name>A0A0X8JJ14_9BACT</name>
<comment type="catalytic activity">
    <reaction evidence="7">
        <text>3'-dephospho-CoA + ATP = ADP + CoA + H(+)</text>
        <dbReference type="Rhea" id="RHEA:18245"/>
        <dbReference type="ChEBI" id="CHEBI:15378"/>
        <dbReference type="ChEBI" id="CHEBI:30616"/>
        <dbReference type="ChEBI" id="CHEBI:57287"/>
        <dbReference type="ChEBI" id="CHEBI:57328"/>
        <dbReference type="ChEBI" id="CHEBI:456216"/>
        <dbReference type="EC" id="2.7.1.24"/>
    </reaction>
</comment>
<dbReference type="PANTHER" id="PTHR21600:SF44">
    <property type="entry name" value="RIBOSOMAL LARGE SUBUNIT PSEUDOURIDINE SYNTHASE D"/>
    <property type="match status" value="1"/>
</dbReference>
<dbReference type="RefSeq" id="WP_062251813.1">
    <property type="nucleotide sequence ID" value="NZ_CP014229.1"/>
</dbReference>
<dbReference type="SUPFAM" id="SSF55174">
    <property type="entry name" value="Alpha-L RNA-binding motif"/>
    <property type="match status" value="1"/>
</dbReference>
<dbReference type="EC" id="2.7.1.24" evidence="7 8"/>
<dbReference type="CDD" id="cd02869">
    <property type="entry name" value="PseudoU_synth_RluA_like"/>
    <property type="match status" value="1"/>
</dbReference>
<dbReference type="Gene3D" id="3.30.2350.10">
    <property type="entry name" value="Pseudouridine synthase"/>
    <property type="match status" value="1"/>
</dbReference>
<dbReference type="KEGG" id="dfi:AXF13_04570"/>
<dbReference type="InterPro" id="IPR020103">
    <property type="entry name" value="PsdUridine_synth_cat_dom_sf"/>
</dbReference>
<organism evidence="13 14">
    <name type="scientific">Desulfovibrio fairfieldensis</name>
    <dbReference type="NCBI Taxonomy" id="44742"/>
    <lineage>
        <taxon>Bacteria</taxon>
        <taxon>Pseudomonadati</taxon>
        <taxon>Thermodesulfobacteriota</taxon>
        <taxon>Desulfovibrionia</taxon>
        <taxon>Desulfovibrionales</taxon>
        <taxon>Desulfovibrionaceae</taxon>
        <taxon>Desulfovibrio</taxon>
    </lineage>
</organism>
<dbReference type="CDD" id="cd00165">
    <property type="entry name" value="S4"/>
    <property type="match status" value="1"/>
</dbReference>
<dbReference type="InterPro" id="IPR001977">
    <property type="entry name" value="Depp_CoAkinase"/>
</dbReference>
<evidence type="ECO:0000256" key="8">
    <source>
        <dbReference type="NCBIfam" id="TIGR00152"/>
    </source>
</evidence>
<feature type="active site" evidence="9">
    <location>
        <position position="137"/>
    </location>
</feature>
<keyword evidence="3 7" id="KW-0547">Nucleotide-binding</keyword>
<dbReference type="PANTHER" id="PTHR21600">
    <property type="entry name" value="MITOCHONDRIAL RNA PSEUDOURIDINE SYNTHASE"/>
    <property type="match status" value="1"/>
</dbReference>
<dbReference type="HAMAP" id="MF_00376">
    <property type="entry name" value="Dephospho_CoA_kinase"/>
    <property type="match status" value="1"/>
</dbReference>
<evidence type="ECO:0000313" key="13">
    <source>
        <dbReference type="EMBL" id="AMD89442.1"/>
    </source>
</evidence>
<dbReference type="Proteomes" id="UP000069241">
    <property type="component" value="Chromosome"/>
</dbReference>
<protein>
    <recommendedName>
        <fullName evidence="7 8">Dephospho-CoA kinase</fullName>
        <ecNumber evidence="7 8">2.7.1.24</ecNumber>
    </recommendedName>
    <alternativeName>
        <fullName evidence="7">Dephosphocoenzyme A kinase</fullName>
    </alternativeName>
</protein>
<feature type="coiled-coil region" evidence="11">
    <location>
        <begin position="490"/>
        <end position="524"/>
    </location>
</feature>
<keyword evidence="14" id="KW-1185">Reference proteome</keyword>
<feature type="domain" description="Pseudouridine synthase RsuA/RluA-like" evidence="12">
    <location>
        <begin position="89"/>
        <end position="245"/>
    </location>
</feature>
<dbReference type="UniPathway" id="UPA00241">
    <property type="reaction ID" value="UER00356"/>
</dbReference>
<dbReference type="Pfam" id="PF00849">
    <property type="entry name" value="PseudoU_synth_2"/>
    <property type="match status" value="1"/>
</dbReference>
<evidence type="ECO:0000256" key="1">
    <source>
        <dbReference type="ARBA" id="ARBA00009018"/>
    </source>
</evidence>
<dbReference type="CDD" id="cd02022">
    <property type="entry name" value="DPCK"/>
    <property type="match status" value="1"/>
</dbReference>
<dbReference type="GO" id="GO:0009982">
    <property type="term" value="F:pseudouridine synthase activity"/>
    <property type="evidence" value="ECO:0007669"/>
    <property type="project" value="InterPro"/>
</dbReference>
<dbReference type="GO" id="GO:0005737">
    <property type="term" value="C:cytoplasm"/>
    <property type="evidence" value="ECO:0007669"/>
    <property type="project" value="UniProtKB-SubCell"/>
</dbReference>
<dbReference type="InterPro" id="IPR027417">
    <property type="entry name" value="P-loop_NTPase"/>
</dbReference>
<comment type="function">
    <text evidence="7">Catalyzes the phosphorylation of the 3'-hydroxyl group of dephosphocoenzyme A to form coenzyme A.</text>
</comment>
<accession>A0A0X8JJ14</accession>
<dbReference type="SUPFAM" id="SSF52540">
    <property type="entry name" value="P-loop containing nucleoside triphosphate hydrolases"/>
    <property type="match status" value="1"/>
</dbReference>
<dbReference type="Gene3D" id="3.40.50.300">
    <property type="entry name" value="P-loop containing nucleotide triphosphate hydrolases"/>
    <property type="match status" value="1"/>
</dbReference>
<feature type="binding site" evidence="7">
    <location>
        <begin position="317"/>
        <end position="322"/>
    </location>
    <ligand>
        <name>ATP</name>
        <dbReference type="ChEBI" id="CHEBI:30616"/>
    </ligand>
</feature>
<dbReference type="InterPro" id="IPR006224">
    <property type="entry name" value="PsdUridine_synth_RluA-like_CS"/>
</dbReference>
<dbReference type="GO" id="GO:0005524">
    <property type="term" value="F:ATP binding"/>
    <property type="evidence" value="ECO:0007669"/>
    <property type="project" value="UniProtKB-UniRule"/>
</dbReference>
<keyword evidence="10" id="KW-0694">RNA-binding</keyword>
<evidence type="ECO:0000259" key="12">
    <source>
        <dbReference type="Pfam" id="PF00849"/>
    </source>
</evidence>
<keyword evidence="5 7" id="KW-0173">Coenzyme A biosynthesis</keyword>
<keyword evidence="7" id="KW-0963">Cytoplasm</keyword>
<dbReference type="Gene3D" id="3.10.290.10">
    <property type="entry name" value="RNA-binding S4 domain"/>
    <property type="match status" value="1"/>
</dbReference>
<dbReference type="EMBL" id="CP014229">
    <property type="protein sequence ID" value="AMD89442.1"/>
    <property type="molecule type" value="Genomic_DNA"/>
</dbReference>
<comment type="similarity">
    <text evidence="1 7">Belongs to the CoaE family.</text>
</comment>
<dbReference type="PROSITE" id="PS01129">
    <property type="entry name" value="PSI_RLU"/>
    <property type="match status" value="1"/>
</dbReference>
<dbReference type="NCBIfam" id="TIGR00152">
    <property type="entry name" value="dephospho-CoA kinase"/>
    <property type="match status" value="1"/>
</dbReference>
<evidence type="ECO:0000256" key="11">
    <source>
        <dbReference type="SAM" id="Coils"/>
    </source>
</evidence>
<evidence type="ECO:0000256" key="4">
    <source>
        <dbReference type="ARBA" id="ARBA00022840"/>
    </source>
</evidence>
<evidence type="ECO:0000256" key="3">
    <source>
        <dbReference type="ARBA" id="ARBA00022741"/>
    </source>
</evidence>
<proteinExistence type="inferred from homology"/>
<sequence>MNRIELLITADTAGRRLDRVLRDAAPGLSRAALQKAVLAGRCLVDDLPVSRPDAKTRPGQRVLLELPPTENALSPEEGHLELLWQDESLVVCNKPAGLTVHPCPSCPEHTLVQRLLGRFPQLGRLEGLRPGIVHRLDKDTSGLLLVALTEPARLALSAAFARREVHKEYLALVSGLPPEQGECREPLGRHPTAKIKMAVLPETRGGKPAHTTWKRLWNTPDQRVSLLAVRIHTGRTHQIRVHLAHLGHPLLGDKLYAPAPVRELAPRQMLHAWHLAFSHPDSGEEMHFACPPPDDLLQAALAACRRMRRVIVTGNPGSGKSALTRHLAALGLPCVNADALVAGLYAPGGEVAAWLERRSGRDLLAENGGVDKTALLAAMRANPALRREVEELVHALVRVAIKDFWQAQEAAGAALAVAEVPLYFECGWQAAFNPAPLTVGVHCPLPLRLQRIMTNRGWSEEKAAALEAWQWPEARKEAACDLLVDNSGSPEALENAARDLTGRLEDLRREEEAARRRALEALWQ</sequence>
<dbReference type="GO" id="GO:0015937">
    <property type="term" value="P:coenzyme A biosynthetic process"/>
    <property type="evidence" value="ECO:0007669"/>
    <property type="project" value="UniProtKB-UniRule"/>
</dbReference>
<evidence type="ECO:0000256" key="6">
    <source>
        <dbReference type="ARBA" id="ARBA00023235"/>
    </source>
</evidence>
<keyword evidence="11" id="KW-0175">Coiled coil</keyword>
<gene>
    <name evidence="7" type="primary">coaE</name>
    <name evidence="13" type="ORF">AXF13_04570</name>
</gene>
<dbReference type="InterPro" id="IPR006225">
    <property type="entry name" value="PsdUridine_synth_RluC/D"/>
</dbReference>
<dbReference type="STRING" id="44742.AXF13_04570"/>
<comment type="pathway">
    <text evidence="7">Cofactor biosynthesis; coenzyme A biosynthesis; CoA from (R)-pantothenate: step 5/5.</text>
</comment>
<dbReference type="GO" id="GO:0000455">
    <property type="term" value="P:enzyme-directed rRNA pseudouridine synthesis"/>
    <property type="evidence" value="ECO:0007669"/>
    <property type="project" value="TreeGrafter"/>
</dbReference>
<keyword evidence="4 7" id="KW-0067">ATP-binding</keyword>
<comment type="similarity">
    <text evidence="2">Belongs to the pseudouridine synthase RluA family.</text>
</comment>
<evidence type="ECO:0000256" key="9">
    <source>
        <dbReference type="PIRSR" id="PIRSR606225-1"/>
    </source>
</evidence>
<evidence type="ECO:0000313" key="14">
    <source>
        <dbReference type="Proteomes" id="UP000069241"/>
    </source>
</evidence>
<evidence type="ECO:0000256" key="2">
    <source>
        <dbReference type="ARBA" id="ARBA00010876"/>
    </source>
</evidence>
<dbReference type="GO" id="GO:0004140">
    <property type="term" value="F:dephospho-CoA kinase activity"/>
    <property type="evidence" value="ECO:0007669"/>
    <property type="project" value="UniProtKB-UniRule"/>
</dbReference>
<dbReference type="InterPro" id="IPR006145">
    <property type="entry name" value="PsdUridine_synth_RsuA/RluA"/>
</dbReference>